<gene>
    <name evidence="3 5" type="primary">murQ</name>
    <name evidence="5" type="ORF">DWB85_12630</name>
</gene>
<protein>
    <recommendedName>
        <fullName evidence="3">N-acetylmuramic acid 6-phosphate etherase</fullName>
        <shortName evidence="3">MurNAc-6-P etherase</shortName>
        <ecNumber evidence="3">4.2.1.126</ecNumber>
    </recommendedName>
    <alternativeName>
        <fullName evidence="3">N-acetylmuramic acid 6-phosphate hydrolase</fullName>
    </alternativeName>
    <alternativeName>
        <fullName evidence="3">N-acetylmuramic acid 6-phosphate lyase</fullName>
    </alternativeName>
</protein>
<dbReference type="EC" id="4.2.1.126" evidence="3"/>
<comment type="similarity">
    <text evidence="3">Belongs to the GCKR-like family. MurNAc-6-P etherase subfamily.</text>
</comment>
<dbReference type="GO" id="GO:0046348">
    <property type="term" value="P:amino sugar catabolic process"/>
    <property type="evidence" value="ECO:0007669"/>
    <property type="project" value="InterPro"/>
</dbReference>
<dbReference type="GO" id="GO:0097367">
    <property type="term" value="F:carbohydrate derivative binding"/>
    <property type="evidence" value="ECO:0007669"/>
    <property type="project" value="InterPro"/>
</dbReference>
<evidence type="ECO:0000313" key="6">
    <source>
        <dbReference type="Proteomes" id="UP000265509"/>
    </source>
</evidence>
<dbReference type="Gene3D" id="1.10.8.1080">
    <property type="match status" value="1"/>
</dbReference>
<keyword evidence="2 3" id="KW-0119">Carbohydrate metabolism</keyword>
<evidence type="ECO:0000256" key="3">
    <source>
        <dbReference type="HAMAP-Rule" id="MF_00068"/>
    </source>
</evidence>
<dbReference type="UniPathway" id="UPA00544"/>
<dbReference type="CDD" id="cd05007">
    <property type="entry name" value="SIS_Etherase"/>
    <property type="match status" value="1"/>
</dbReference>
<dbReference type="GO" id="GO:0016835">
    <property type="term" value="F:carbon-oxygen lyase activity"/>
    <property type="evidence" value="ECO:0007669"/>
    <property type="project" value="UniProtKB-UniRule"/>
</dbReference>
<keyword evidence="6" id="KW-1185">Reference proteome</keyword>
<accession>A0A3L7DXN2</accession>
<feature type="active site" description="Proton donor" evidence="3">
    <location>
        <position position="82"/>
    </location>
</feature>
<proteinExistence type="inferred from homology"/>
<comment type="pathway">
    <text evidence="3">Amino-sugar metabolism; 1,6-anhydro-N-acetylmuramate degradation.</text>
</comment>
<dbReference type="RefSeq" id="WP_117955174.1">
    <property type="nucleotide sequence ID" value="NZ_QRAN01000013.1"/>
</dbReference>
<dbReference type="InterPro" id="IPR046348">
    <property type="entry name" value="SIS_dom_sf"/>
</dbReference>
<dbReference type="PANTHER" id="PTHR10088:SF4">
    <property type="entry name" value="GLUCOKINASE REGULATORY PROTEIN"/>
    <property type="match status" value="1"/>
</dbReference>
<dbReference type="Gene3D" id="3.40.50.10490">
    <property type="entry name" value="Glucose-6-phosphate isomerase like protein, domain 1"/>
    <property type="match status" value="2"/>
</dbReference>
<comment type="function">
    <text evidence="3">Specifically catalyzes the cleavage of the D-lactyl ether substituent of MurNAc 6-phosphate, producing GlcNAc 6-phosphate and D-lactate. Together with AnmK, is also required for the utilization of anhydro-N-acetylmuramic acid (anhMurNAc) either imported from the medium or derived from its own cell wall murein, and thus plays a role in cell wall recycling.</text>
</comment>
<dbReference type="SUPFAM" id="SSF53697">
    <property type="entry name" value="SIS domain"/>
    <property type="match status" value="1"/>
</dbReference>
<dbReference type="InterPro" id="IPR005488">
    <property type="entry name" value="Etherase_MurQ"/>
</dbReference>
<reference evidence="5 6" key="1">
    <citation type="submission" date="2018-07" db="EMBL/GenBank/DDBJ databases">
        <title>Halioglobus sp. genome submission.</title>
        <authorList>
            <person name="Ye M.-Q."/>
            <person name="Du Z.-J."/>
        </authorList>
    </citation>
    <scope>NUCLEOTIDE SEQUENCE [LARGE SCALE GENOMIC DNA]</scope>
    <source>
        <strain evidence="5 6">U0301</strain>
    </source>
</reference>
<dbReference type="EMBL" id="QRAN01000013">
    <property type="protein sequence ID" value="RLQ21369.1"/>
    <property type="molecule type" value="Genomic_DNA"/>
</dbReference>
<dbReference type="GO" id="GO:0009254">
    <property type="term" value="P:peptidoglycan turnover"/>
    <property type="evidence" value="ECO:0007669"/>
    <property type="project" value="UniProtKB-UniRule"/>
</dbReference>
<evidence type="ECO:0000313" key="5">
    <source>
        <dbReference type="EMBL" id="RLQ21369.1"/>
    </source>
</evidence>
<dbReference type="OrthoDB" id="9813395at2"/>
<comment type="catalytic activity">
    <reaction evidence="3">
        <text>N-acetyl-D-muramate 6-phosphate + H2O = N-acetyl-D-glucosamine 6-phosphate + (R)-lactate</text>
        <dbReference type="Rhea" id="RHEA:26410"/>
        <dbReference type="ChEBI" id="CHEBI:15377"/>
        <dbReference type="ChEBI" id="CHEBI:16004"/>
        <dbReference type="ChEBI" id="CHEBI:57513"/>
        <dbReference type="ChEBI" id="CHEBI:58722"/>
        <dbReference type="EC" id="4.2.1.126"/>
    </reaction>
</comment>
<dbReference type="UniPathway" id="UPA00342"/>
<dbReference type="InterPro" id="IPR001347">
    <property type="entry name" value="SIS_dom"/>
</dbReference>
<comment type="miscellaneous">
    <text evidence="3">A lyase-type mechanism (elimination/hydration) is suggested for the cleavage of the lactyl ether bond of MurNAc 6-phosphate, with the formation of an alpha,beta-unsaturated aldehyde intermediate with (E)-stereochemistry, followed by the syn addition of water to give product.</text>
</comment>
<dbReference type="InterPro" id="IPR040190">
    <property type="entry name" value="MURQ/GCKR"/>
</dbReference>
<dbReference type="HAMAP" id="MF_00068">
    <property type="entry name" value="MurQ"/>
    <property type="match status" value="1"/>
</dbReference>
<dbReference type="PROSITE" id="PS01272">
    <property type="entry name" value="GCKR"/>
    <property type="match status" value="1"/>
</dbReference>
<dbReference type="AlphaFoldDB" id="A0A3L7DXN2"/>
<evidence type="ECO:0000259" key="4">
    <source>
        <dbReference type="PROSITE" id="PS51464"/>
    </source>
</evidence>
<dbReference type="Pfam" id="PF20741">
    <property type="entry name" value="GKRP-like_C"/>
    <property type="match status" value="1"/>
</dbReference>
<feature type="active site" evidence="3">
    <location>
        <position position="113"/>
    </location>
</feature>
<dbReference type="NCBIfam" id="NF003915">
    <property type="entry name" value="PRK05441.1"/>
    <property type="match status" value="1"/>
</dbReference>
<dbReference type="PANTHER" id="PTHR10088">
    <property type="entry name" value="GLUCOKINASE REGULATORY PROTEIN"/>
    <property type="match status" value="1"/>
</dbReference>
<comment type="subunit">
    <text evidence="3">Homodimer.</text>
</comment>
<organism evidence="5 6">
    <name type="scientific">Seongchinamella sediminis</name>
    <dbReference type="NCBI Taxonomy" id="2283635"/>
    <lineage>
        <taxon>Bacteria</taxon>
        <taxon>Pseudomonadati</taxon>
        <taxon>Pseudomonadota</taxon>
        <taxon>Gammaproteobacteria</taxon>
        <taxon>Cellvibrionales</taxon>
        <taxon>Halieaceae</taxon>
        <taxon>Seongchinamella</taxon>
    </lineage>
</organism>
<evidence type="ECO:0000256" key="2">
    <source>
        <dbReference type="ARBA" id="ARBA00023277"/>
    </source>
</evidence>
<evidence type="ECO:0000256" key="1">
    <source>
        <dbReference type="ARBA" id="ARBA00023239"/>
    </source>
</evidence>
<dbReference type="GO" id="GO:0016803">
    <property type="term" value="F:ether hydrolase activity"/>
    <property type="evidence" value="ECO:0007669"/>
    <property type="project" value="TreeGrafter"/>
</dbReference>
<sequence length="297" mass="31058">MDLDLTTESRNPNSTLLDQLSTRELVRLFNREDSLVANAVADQEAAIADAVDVIAERMQRGGRLVYIGAGTSGRLGVLDAAECPPTFNTRPGQVIGLIAGGDAAMLHAVEGAEDSPHLVRQQLAEIGLGEQDAVVGIAASGRTPYVLGGLAYARGVSAATVGLTCNAGAEIEAHADITIAPVVGPEVLAGSTRLKAGTATKMVLNTLSTGVMVRLGKTYGNLMVDLRATNSKLAYRSLVILREITGVDEERAHALLDRCGGELKTAIVSELLNLPAAAARERIASCEGNLRRALELL</sequence>
<comment type="pathway">
    <text evidence="3">Cell wall biogenesis; peptidoglycan recycling.</text>
</comment>
<name>A0A3L7DXN2_9GAMM</name>
<dbReference type="Proteomes" id="UP000265509">
    <property type="component" value="Unassembled WGS sequence"/>
</dbReference>
<dbReference type="InterPro" id="IPR005486">
    <property type="entry name" value="Glucokinase_regulatory_CS"/>
</dbReference>
<dbReference type="GO" id="GO:0097175">
    <property type="term" value="P:1,6-anhydro-N-acetyl-beta-muramic acid catabolic process"/>
    <property type="evidence" value="ECO:0007669"/>
    <property type="project" value="UniProtKB-UniRule"/>
</dbReference>
<comment type="caution">
    <text evidence="5">The sequence shown here is derived from an EMBL/GenBank/DDBJ whole genome shotgun (WGS) entry which is preliminary data.</text>
</comment>
<dbReference type="Pfam" id="PF22645">
    <property type="entry name" value="GKRP_SIS_N"/>
    <property type="match status" value="1"/>
</dbReference>
<comment type="pathway">
    <text evidence="3">Amino-sugar metabolism; N-acetylmuramate degradation.</text>
</comment>
<dbReference type="FunFam" id="3.40.50.10490:FF:000014">
    <property type="entry name" value="N-acetylmuramic acid 6-phosphate etherase"/>
    <property type="match status" value="1"/>
</dbReference>
<dbReference type="NCBIfam" id="NF009222">
    <property type="entry name" value="PRK12570.1"/>
    <property type="match status" value="1"/>
</dbReference>
<keyword evidence="1 3" id="KW-0456">Lyase</keyword>
<dbReference type="NCBIfam" id="TIGR00274">
    <property type="entry name" value="N-acetylmuramic acid 6-phosphate etherase"/>
    <property type="match status" value="1"/>
</dbReference>
<feature type="domain" description="SIS" evidence="4">
    <location>
        <begin position="54"/>
        <end position="217"/>
    </location>
</feature>
<dbReference type="PROSITE" id="PS51464">
    <property type="entry name" value="SIS"/>
    <property type="match status" value="1"/>
</dbReference>
<dbReference type="GO" id="GO:0097173">
    <property type="term" value="P:N-acetylmuramic acid catabolic process"/>
    <property type="evidence" value="ECO:0007669"/>
    <property type="project" value="UniProtKB-UniPathway"/>
</dbReference>
<dbReference type="UniPathway" id="UPA00343"/>